<dbReference type="Gene3D" id="3.90.76.10">
    <property type="entry name" value="Dipeptide-binding Protein, Domain 1"/>
    <property type="match status" value="1"/>
</dbReference>
<protein>
    <submittedName>
        <fullName evidence="6">Extracellular solute-binding protein family 5</fullName>
    </submittedName>
</protein>
<dbReference type="GO" id="GO:0015833">
    <property type="term" value="P:peptide transport"/>
    <property type="evidence" value="ECO:0007669"/>
    <property type="project" value="TreeGrafter"/>
</dbReference>
<dbReference type="GO" id="GO:1904680">
    <property type="term" value="F:peptide transmembrane transporter activity"/>
    <property type="evidence" value="ECO:0007669"/>
    <property type="project" value="TreeGrafter"/>
</dbReference>
<dbReference type="PANTHER" id="PTHR30290:SF9">
    <property type="entry name" value="OLIGOPEPTIDE-BINDING PROTEIN APPA"/>
    <property type="match status" value="1"/>
</dbReference>
<dbReference type="RefSeq" id="WP_013048187.1">
    <property type="nucleotide sequence ID" value="NC_014011.1"/>
</dbReference>
<dbReference type="Gene3D" id="3.40.190.10">
    <property type="entry name" value="Periplasmic binding protein-like II"/>
    <property type="match status" value="1"/>
</dbReference>
<sequence length="505" mass="57372">MKKFVFIILAVCILFAPAASVDASSRKIKEEIVFAQSADLTTMNPCYGTQERAFSLTNHMYDTLLTYDSDMKVQFALAESYEWLDDLRLQFNLRKNVKFHNGDVLTAKDVVFTFEQRAIRGGGFTTYIDVNKLEIVDDNTLIVHFSTPHPSFIYQLTDPGWGIMPKDYFEAHGAEYFASHPIGCGPYKMKEYVTGDHYTLERFDDYWGGPAKTKYLTMKIVPEAGQRTILLETGGIDVAYEIPYIDIDKIKDNPDLQFLSTPSMKIVMFYVNTQSSTPLKNKLVRQAMEYAIDKQLIVDSLLYGYGKVAYAVVPDVAIEYKEVKVPHVYNLEKAKALMAEAGYPDGFETEIWTSAIQDYSELSQIVQDQLADINIKAKVLVQDANTIDSRLNAGDEYGMSLHFYSCNSGHVEFTLSNILPTGMLRNSSRFSNADYDEAYYKWLVTTDEAERDVLLTRMFEIQNEETPVIPIYNEIKVLGATKNIEGIQLSRIGAHEYQNAVVYVE</sequence>
<evidence type="ECO:0000256" key="3">
    <source>
        <dbReference type="ARBA" id="ARBA00022729"/>
    </source>
</evidence>
<dbReference type="GO" id="GO:0042597">
    <property type="term" value="C:periplasmic space"/>
    <property type="evidence" value="ECO:0007669"/>
    <property type="project" value="UniProtKB-ARBA"/>
</dbReference>
<name>D5EED9_AMICL</name>
<dbReference type="Pfam" id="PF00496">
    <property type="entry name" value="SBP_bac_5"/>
    <property type="match status" value="1"/>
</dbReference>
<dbReference type="SUPFAM" id="SSF53850">
    <property type="entry name" value="Periplasmic binding protein-like II"/>
    <property type="match status" value="1"/>
</dbReference>
<dbReference type="KEGG" id="aco:Amico_0788"/>
<dbReference type="InterPro" id="IPR039424">
    <property type="entry name" value="SBP_5"/>
</dbReference>
<evidence type="ECO:0000313" key="6">
    <source>
        <dbReference type="EMBL" id="ADE56921.1"/>
    </source>
</evidence>
<dbReference type="Proteomes" id="UP000002366">
    <property type="component" value="Chromosome"/>
</dbReference>
<dbReference type="CDD" id="cd00995">
    <property type="entry name" value="PBP2_NikA_DppA_OppA_like"/>
    <property type="match status" value="1"/>
</dbReference>
<proteinExistence type="inferred from homology"/>
<reference evidence="6 7" key="1">
    <citation type="journal article" date="2010" name="Stand. Genomic Sci.">
        <title>Complete genome sequence of Aminobacterium colombiense type strain (ALA-1).</title>
        <authorList>
            <person name="Chertkov O."/>
            <person name="Sikorski J."/>
            <person name="Brambilla E."/>
            <person name="Lapidus A."/>
            <person name="Copeland A."/>
            <person name="Glavina Del Rio T."/>
            <person name="Nolan M."/>
            <person name="Lucas S."/>
            <person name="Tice H."/>
            <person name="Cheng J.F."/>
            <person name="Han C."/>
            <person name="Detter J.C."/>
            <person name="Bruce D."/>
            <person name="Tapia R."/>
            <person name="Goodwin L."/>
            <person name="Pitluck S."/>
            <person name="Liolios K."/>
            <person name="Ivanova N."/>
            <person name="Mavromatis K."/>
            <person name="Ovchinnikova G."/>
            <person name="Pati A."/>
            <person name="Chen A."/>
            <person name="Palaniappan K."/>
            <person name="Land M."/>
            <person name="Hauser L."/>
            <person name="Chang Y.J."/>
            <person name="Jeffries C.D."/>
            <person name="Spring S."/>
            <person name="Rohde M."/>
            <person name="Goker M."/>
            <person name="Bristow J."/>
            <person name="Eisen J.A."/>
            <person name="Markowitz V."/>
            <person name="Hugenholtz P."/>
            <person name="Kyrpides N.C."/>
            <person name="Klenk H.P."/>
        </authorList>
    </citation>
    <scope>NUCLEOTIDE SEQUENCE [LARGE SCALE GENOMIC DNA]</scope>
    <source>
        <strain evidence="7">DSM 12261 / ALA-1</strain>
    </source>
</reference>
<evidence type="ECO:0000259" key="5">
    <source>
        <dbReference type="Pfam" id="PF00496"/>
    </source>
</evidence>
<evidence type="ECO:0000256" key="4">
    <source>
        <dbReference type="SAM" id="SignalP"/>
    </source>
</evidence>
<keyword evidence="2" id="KW-0813">Transport</keyword>
<dbReference type="PIRSF" id="PIRSF002741">
    <property type="entry name" value="MppA"/>
    <property type="match status" value="1"/>
</dbReference>
<evidence type="ECO:0000313" key="7">
    <source>
        <dbReference type="Proteomes" id="UP000002366"/>
    </source>
</evidence>
<feature type="chain" id="PRO_5003071458" evidence="4">
    <location>
        <begin position="19"/>
        <end position="505"/>
    </location>
</feature>
<dbReference type="InterPro" id="IPR000914">
    <property type="entry name" value="SBP_5_dom"/>
</dbReference>
<dbReference type="InterPro" id="IPR030678">
    <property type="entry name" value="Peptide/Ni-bd"/>
</dbReference>
<organism evidence="6 7">
    <name type="scientific">Aminobacterium colombiense (strain DSM 12261 / ALA-1)</name>
    <dbReference type="NCBI Taxonomy" id="572547"/>
    <lineage>
        <taxon>Bacteria</taxon>
        <taxon>Thermotogati</taxon>
        <taxon>Synergistota</taxon>
        <taxon>Synergistia</taxon>
        <taxon>Synergistales</taxon>
        <taxon>Aminobacteriaceae</taxon>
        <taxon>Aminobacterium</taxon>
    </lineage>
</organism>
<dbReference type="HOGENOM" id="CLU_017028_7_4_0"/>
<evidence type="ECO:0000256" key="2">
    <source>
        <dbReference type="ARBA" id="ARBA00022448"/>
    </source>
</evidence>
<dbReference type="STRING" id="572547.Amico_0788"/>
<dbReference type="GO" id="GO:0043190">
    <property type="term" value="C:ATP-binding cassette (ABC) transporter complex"/>
    <property type="evidence" value="ECO:0007669"/>
    <property type="project" value="InterPro"/>
</dbReference>
<keyword evidence="7" id="KW-1185">Reference proteome</keyword>
<dbReference type="PANTHER" id="PTHR30290">
    <property type="entry name" value="PERIPLASMIC BINDING COMPONENT OF ABC TRANSPORTER"/>
    <property type="match status" value="1"/>
</dbReference>
<dbReference type="EMBL" id="CP001997">
    <property type="protein sequence ID" value="ADE56921.1"/>
    <property type="molecule type" value="Genomic_DNA"/>
</dbReference>
<evidence type="ECO:0000256" key="1">
    <source>
        <dbReference type="ARBA" id="ARBA00005695"/>
    </source>
</evidence>
<keyword evidence="3 4" id="KW-0732">Signal</keyword>
<comment type="similarity">
    <text evidence="1">Belongs to the bacterial solute-binding protein 5 family.</text>
</comment>
<dbReference type="AlphaFoldDB" id="D5EED9"/>
<dbReference type="Gene3D" id="3.10.105.10">
    <property type="entry name" value="Dipeptide-binding Protein, Domain 3"/>
    <property type="match status" value="1"/>
</dbReference>
<feature type="domain" description="Solute-binding protein family 5" evidence="5">
    <location>
        <begin position="73"/>
        <end position="402"/>
    </location>
</feature>
<gene>
    <name evidence="6" type="ordered locus">Amico_0788</name>
</gene>
<dbReference type="eggNOG" id="COG0747">
    <property type="taxonomic scope" value="Bacteria"/>
</dbReference>
<feature type="signal peptide" evidence="4">
    <location>
        <begin position="1"/>
        <end position="18"/>
    </location>
</feature>
<accession>D5EED9</accession>